<gene>
    <name evidence="2" type="ORF">GOODEAATRI_032094</name>
</gene>
<accession>A0ABV0PIR8</accession>
<feature type="compositionally biased region" description="Basic and acidic residues" evidence="1">
    <location>
        <begin position="26"/>
        <end position="41"/>
    </location>
</feature>
<feature type="region of interest" description="Disordered" evidence="1">
    <location>
        <begin position="1"/>
        <end position="56"/>
    </location>
</feature>
<sequence>METLRPHLVHNGSSVTVHSVWRQRTRGGDGDGERHERREHSDPDEDLSLVTDPHHTARRPSHSFVIRLFLTDEMMTSLYHLSAGLEAHQFTSFYRLFISSVTELT</sequence>
<organism evidence="2 3">
    <name type="scientific">Goodea atripinnis</name>
    <dbReference type="NCBI Taxonomy" id="208336"/>
    <lineage>
        <taxon>Eukaryota</taxon>
        <taxon>Metazoa</taxon>
        <taxon>Chordata</taxon>
        <taxon>Craniata</taxon>
        <taxon>Vertebrata</taxon>
        <taxon>Euteleostomi</taxon>
        <taxon>Actinopterygii</taxon>
        <taxon>Neopterygii</taxon>
        <taxon>Teleostei</taxon>
        <taxon>Neoteleostei</taxon>
        <taxon>Acanthomorphata</taxon>
        <taxon>Ovalentaria</taxon>
        <taxon>Atherinomorphae</taxon>
        <taxon>Cyprinodontiformes</taxon>
        <taxon>Goodeidae</taxon>
        <taxon>Goodea</taxon>
    </lineage>
</organism>
<evidence type="ECO:0000313" key="3">
    <source>
        <dbReference type="Proteomes" id="UP001476798"/>
    </source>
</evidence>
<keyword evidence="3" id="KW-1185">Reference proteome</keyword>
<protein>
    <submittedName>
        <fullName evidence="2">Uncharacterized protein</fullName>
    </submittedName>
</protein>
<dbReference type="EMBL" id="JAHRIO010075750">
    <property type="protein sequence ID" value="MEQ2183390.1"/>
    <property type="molecule type" value="Genomic_DNA"/>
</dbReference>
<proteinExistence type="predicted"/>
<evidence type="ECO:0000256" key="1">
    <source>
        <dbReference type="SAM" id="MobiDB-lite"/>
    </source>
</evidence>
<dbReference type="Proteomes" id="UP001476798">
    <property type="component" value="Unassembled WGS sequence"/>
</dbReference>
<comment type="caution">
    <text evidence="2">The sequence shown here is derived from an EMBL/GenBank/DDBJ whole genome shotgun (WGS) entry which is preliminary data.</text>
</comment>
<name>A0ABV0PIR8_9TELE</name>
<reference evidence="2 3" key="1">
    <citation type="submission" date="2021-06" db="EMBL/GenBank/DDBJ databases">
        <authorList>
            <person name="Palmer J.M."/>
        </authorList>
    </citation>
    <scope>NUCLEOTIDE SEQUENCE [LARGE SCALE GENOMIC DNA]</scope>
    <source>
        <strain evidence="2 3">GA_2019</strain>
        <tissue evidence="2">Muscle</tissue>
    </source>
</reference>
<evidence type="ECO:0000313" key="2">
    <source>
        <dbReference type="EMBL" id="MEQ2183390.1"/>
    </source>
</evidence>